<dbReference type="PROSITE" id="PS01167">
    <property type="entry name" value="RIBOSOMAL_L17"/>
    <property type="match status" value="1"/>
</dbReference>
<evidence type="ECO:0000256" key="4">
    <source>
        <dbReference type="HAMAP-Rule" id="MF_01368"/>
    </source>
</evidence>
<keyword evidence="7" id="KW-1185">Reference proteome</keyword>
<organism evidence="6 7">
    <name type="scientific">Akkermansia biwaensis</name>
    <dbReference type="NCBI Taxonomy" id="2946555"/>
    <lineage>
        <taxon>Bacteria</taxon>
        <taxon>Pseudomonadati</taxon>
        <taxon>Verrucomicrobiota</taxon>
        <taxon>Verrucomicrobiia</taxon>
        <taxon>Verrucomicrobiales</taxon>
        <taxon>Akkermansiaceae</taxon>
        <taxon>Akkermansia</taxon>
    </lineage>
</organism>
<proteinExistence type="inferred from homology"/>
<dbReference type="PANTHER" id="PTHR14413:SF16">
    <property type="entry name" value="LARGE RIBOSOMAL SUBUNIT PROTEIN BL17M"/>
    <property type="match status" value="1"/>
</dbReference>
<name>A0ABM7ZDC3_9BACT</name>
<dbReference type="InterPro" id="IPR036373">
    <property type="entry name" value="Ribosomal_bL17_sf"/>
</dbReference>
<evidence type="ECO:0000313" key="7">
    <source>
        <dbReference type="Proteomes" id="UP001062263"/>
    </source>
</evidence>
<protein>
    <recommendedName>
        <fullName evidence="4">Large ribosomal subunit protein bL17</fullName>
    </recommendedName>
</protein>
<comment type="similarity">
    <text evidence="1 4 5">Belongs to the bacterial ribosomal protein bL17 family.</text>
</comment>
<sequence>MRHGVKTSKLQRNASHRRALLANQACSLILNGRITTTLAKAKALRPYVEKLITLAKRGDVHSRRQAIATIHNTTAVKRLFDEIAPLCAERKGGYTRIIKLGQRMTDSALVAMIEIIDLPRETAETEEAPATTEATA</sequence>
<dbReference type="EMBL" id="AP025943">
    <property type="protein sequence ID" value="BDL42681.1"/>
    <property type="molecule type" value="Genomic_DNA"/>
</dbReference>
<gene>
    <name evidence="4 6" type="primary">rplQ</name>
    <name evidence="6" type="ORF">Abiwalacus_02550</name>
</gene>
<reference evidence="6" key="1">
    <citation type="submission" date="2022-06" db="EMBL/GenBank/DDBJ databases">
        <title>Akkermansia biwalacus sp. nov., an anaerobic mucin-degrading bacterium isolated from human intestine.</title>
        <authorList>
            <person name="Kobayashi Y."/>
            <person name="Inoue S."/>
            <person name="Kawahara T."/>
            <person name="Kohda N."/>
        </authorList>
    </citation>
    <scope>NUCLEOTIDE SEQUENCE</scope>
    <source>
        <strain evidence="6">WON2089</strain>
    </source>
</reference>
<keyword evidence="3 4" id="KW-0687">Ribonucleoprotein</keyword>
<evidence type="ECO:0000256" key="3">
    <source>
        <dbReference type="ARBA" id="ARBA00023274"/>
    </source>
</evidence>
<dbReference type="HAMAP" id="MF_01368">
    <property type="entry name" value="Ribosomal_bL17"/>
    <property type="match status" value="1"/>
</dbReference>
<dbReference type="Gene3D" id="3.90.1030.10">
    <property type="entry name" value="Ribosomal protein L17"/>
    <property type="match status" value="1"/>
</dbReference>
<evidence type="ECO:0000256" key="5">
    <source>
        <dbReference type="RuleBase" id="RU000660"/>
    </source>
</evidence>
<evidence type="ECO:0000313" key="6">
    <source>
        <dbReference type="EMBL" id="BDL42681.1"/>
    </source>
</evidence>
<dbReference type="Proteomes" id="UP001062263">
    <property type="component" value="Chromosome"/>
</dbReference>
<evidence type="ECO:0000256" key="1">
    <source>
        <dbReference type="ARBA" id="ARBA00008777"/>
    </source>
</evidence>
<dbReference type="GO" id="GO:0005840">
    <property type="term" value="C:ribosome"/>
    <property type="evidence" value="ECO:0007669"/>
    <property type="project" value="UniProtKB-KW"/>
</dbReference>
<comment type="subunit">
    <text evidence="4">Part of the 50S ribosomal subunit. Contacts protein L32.</text>
</comment>
<dbReference type="InterPro" id="IPR000456">
    <property type="entry name" value="Ribosomal_bL17"/>
</dbReference>
<dbReference type="PANTHER" id="PTHR14413">
    <property type="entry name" value="RIBOSOMAL PROTEIN L17"/>
    <property type="match status" value="1"/>
</dbReference>
<dbReference type="RefSeq" id="WP_067571420.1">
    <property type="nucleotide sequence ID" value="NZ_AP025943.1"/>
</dbReference>
<dbReference type="InterPro" id="IPR047859">
    <property type="entry name" value="Ribosomal_bL17_CS"/>
</dbReference>
<keyword evidence="2 4" id="KW-0689">Ribosomal protein</keyword>
<evidence type="ECO:0000256" key="2">
    <source>
        <dbReference type="ARBA" id="ARBA00022980"/>
    </source>
</evidence>
<accession>A0ABM7ZDC3</accession>
<dbReference type="NCBIfam" id="TIGR00059">
    <property type="entry name" value="L17"/>
    <property type="match status" value="1"/>
</dbReference>
<dbReference type="SUPFAM" id="SSF64263">
    <property type="entry name" value="Prokaryotic ribosomal protein L17"/>
    <property type="match status" value="1"/>
</dbReference>
<dbReference type="Pfam" id="PF01196">
    <property type="entry name" value="Ribosomal_L17"/>
    <property type="match status" value="1"/>
</dbReference>